<keyword evidence="4" id="KW-1185">Reference proteome</keyword>
<dbReference type="Proteomes" id="UP000199092">
    <property type="component" value="Chromosome I"/>
</dbReference>
<dbReference type="Pfam" id="PF00144">
    <property type="entry name" value="Beta-lactamase"/>
    <property type="match status" value="1"/>
</dbReference>
<dbReference type="InterPro" id="IPR012338">
    <property type="entry name" value="Beta-lactam/transpept-like"/>
</dbReference>
<feature type="domain" description="Beta-lactamase-related" evidence="2">
    <location>
        <begin position="21"/>
        <end position="354"/>
    </location>
</feature>
<evidence type="ECO:0000313" key="3">
    <source>
        <dbReference type="EMBL" id="SDR83433.1"/>
    </source>
</evidence>
<dbReference type="AlphaFoldDB" id="A0A1H1M9G0"/>
<dbReference type="PANTHER" id="PTHR46825">
    <property type="entry name" value="D-ALANYL-D-ALANINE-CARBOXYPEPTIDASE/ENDOPEPTIDASE AMPH"/>
    <property type="match status" value="1"/>
</dbReference>
<evidence type="ECO:0000313" key="4">
    <source>
        <dbReference type="Proteomes" id="UP000199092"/>
    </source>
</evidence>
<organism evidence="3 4">
    <name type="scientific">Friedmanniella luteola</name>
    <dbReference type="NCBI Taxonomy" id="546871"/>
    <lineage>
        <taxon>Bacteria</taxon>
        <taxon>Bacillati</taxon>
        <taxon>Actinomycetota</taxon>
        <taxon>Actinomycetes</taxon>
        <taxon>Propionibacteriales</taxon>
        <taxon>Nocardioidaceae</taxon>
        <taxon>Friedmanniella</taxon>
    </lineage>
</organism>
<dbReference type="STRING" id="546871.SAMN04488543_0581"/>
<accession>A0A1H1M9G0</accession>
<gene>
    <name evidence="3" type="ORF">SAMN04488543_0581</name>
</gene>
<proteinExistence type="predicted"/>
<sequence>MVAMTTPGPAPVPDAATLETVDRWVDYRLWHARTPGAQVALGVAGVPFFSRAYGYADLERAVPMTTGHLFRIASHSKTFTATLVLQLVEQGRLGLDDPVGTHLPALADGPLADLAVRELLEHTSGLLRDGRDADYWMFQRPFPDTDTLLAMTREGGLKTAPGALYAYSNLGYSLLGLLVEAVTGTSFGDAARDGVTAPLGLADTVADYWRDRAGDYAVGHTGLHTGPRRRALEHVDTGAMAAATGFTSTASDLVLYFGAHVLGDERLLSDRTKRLQQRQANPADPRTDDGAGYGWGMVRERVDDQVFVGHSGGYPGHITKTLLDPVSGLTISVLTNAVDGPATQLARGIAQLLAAAATDGGALPASARRWTGRYANPWTVVDVAAVGGRLRSLSTGTWAPLEGADELAEDGDELLIEAGSGYGSVGEPVTRSTAGGLRYGGMSLEPFPDLPGGPAHRLGPDAG</sequence>
<dbReference type="InterPro" id="IPR050491">
    <property type="entry name" value="AmpC-like"/>
</dbReference>
<dbReference type="PANTHER" id="PTHR46825:SF9">
    <property type="entry name" value="BETA-LACTAMASE-RELATED DOMAIN-CONTAINING PROTEIN"/>
    <property type="match status" value="1"/>
</dbReference>
<dbReference type="SUPFAM" id="SSF56601">
    <property type="entry name" value="beta-lactamase/transpeptidase-like"/>
    <property type="match status" value="1"/>
</dbReference>
<dbReference type="Gene3D" id="3.40.710.10">
    <property type="entry name" value="DD-peptidase/beta-lactamase superfamily"/>
    <property type="match status" value="1"/>
</dbReference>
<protein>
    <submittedName>
        <fullName evidence="3">CubicO group peptidase, beta-lactamase class C family</fullName>
    </submittedName>
</protein>
<name>A0A1H1M9G0_9ACTN</name>
<feature type="region of interest" description="Disordered" evidence="1">
    <location>
        <begin position="444"/>
        <end position="463"/>
    </location>
</feature>
<evidence type="ECO:0000256" key="1">
    <source>
        <dbReference type="SAM" id="MobiDB-lite"/>
    </source>
</evidence>
<evidence type="ECO:0000259" key="2">
    <source>
        <dbReference type="Pfam" id="PF00144"/>
    </source>
</evidence>
<dbReference type="InterPro" id="IPR001466">
    <property type="entry name" value="Beta-lactam-related"/>
</dbReference>
<reference evidence="3 4" key="1">
    <citation type="submission" date="2016-10" db="EMBL/GenBank/DDBJ databases">
        <authorList>
            <person name="de Groot N.N."/>
        </authorList>
    </citation>
    <scope>NUCLEOTIDE SEQUENCE [LARGE SCALE GENOMIC DNA]</scope>
    <source>
        <strain evidence="3 4">DSM 21741</strain>
    </source>
</reference>
<dbReference type="EMBL" id="LT629749">
    <property type="protein sequence ID" value="SDR83433.1"/>
    <property type="molecule type" value="Genomic_DNA"/>
</dbReference>